<dbReference type="AlphaFoldDB" id="A0AAD5D131"/>
<evidence type="ECO:0000313" key="3">
    <source>
        <dbReference type="Proteomes" id="UP001206925"/>
    </source>
</evidence>
<dbReference type="Gene3D" id="2.30.30.30">
    <property type="match status" value="1"/>
</dbReference>
<evidence type="ECO:0000259" key="1">
    <source>
        <dbReference type="Pfam" id="PF08207"/>
    </source>
</evidence>
<feature type="non-terminal residue" evidence="2">
    <location>
        <position position="165"/>
    </location>
</feature>
<dbReference type="PANTHER" id="PTHR30053">
    <property type="entry name" value="ELONGATION FACTOR P"/>
    <property type="match status" value="1"/>
</dbReference>
<dbReference type="GO" id="GO:0005737">
    <property type="term" value="C:cytoplasm"/>
    <property type="evidence" value="ECO:0007669"/>
    <property type="project" value="TreeGrafter"/>
</dbReference>
<organism evidence="2 3">
    <name type="scientific">Ambrosia artemisiifolia</name>
    <name type="common">Common ragweed</name>
    <dbReference type="NCBI Taxonomy" id="4212"/>
    <lineage>
        <taxon>Eukaryota</taxon>
        <taxon>Viridiplantae</taxon>
        <taxon>Streptophyta</taxon>
        <taxon>Embryophyta</taxon>
        <taxon>Tracheophyta</taxon>
        <taxon>Spermatophyta</taxon>
        <taxon>Magnoliopsida</taxon>
        <taxon>eudicotyledons</taxon>
        <taxon>Gunneridae</taxon>
        <taxon>Pentapetalae</taxon>
        <taxon>asterids</taxon>
        <taxon>campanulids</taxon>
        <taxon>Asterales</taxon>
        <taxon>Asteraceae</taxon>
        <taxon>Asteroideae</taxon>
        <taxon>Heliantheae alliance</taxon>
        <taxon>Heliantheae</taxon>
        <taxon>Ambrosia</taxon>
    </lineage>
</organism>
<keyword evidence="3" id="KW-1185">Reference proteome</keyword>
<dbReference type="PANTHER" id="PTHR30053:SF14">
    <property type="entry name" value="TRANSLATION ELONGATION FACTOR KOW-LIKE DOMAIN-CONTAINING PROTEIN"/>
    <property type="match status" value="1"/>
</dbReference>
<name>A0AAD5D131_AMBAR</name>
<comment type="caution">
    <text evidence="2">The sequence shown here is derived from an EMBL/GenBank/DDBJ whole genome shotgun (WGS) entry which is preliminary data.</text>
</comment>
<accession>A0AAD5D131</accession>
<dbReference type="SUPFAM" id="SSF52833">
    <property type="entry name" value="Thioredoxin-like"/>
    <property type="match status" value="1"/>
</dbReference>
<gene>
    <name evidence="2" type="ORF">M8C21_022573</name>
</gene>
<evidence type="ECO:0000313" key="2">
    <source>
        <dbReference type="EMBL" id="KAI7751499.1"/>
    </source>
</evidence>
<dbReference type="EMBL" id="JAMZMK010005885">
    <property type="protein sequence ID" value="KAI7751499.1"/>
    <property type="molecule type" value="Genomic_DNA"/>
</dbReference>
<feature type="domain" description="Translation elongation factor KOW-like" evidence="1">
    <location>
        <begin position="19"/>
        <end position="58"/>
    </location>
</feature>
<dbReference type="InterPro" id="IPR014722">
    <property type="entry name" value="Rib_uL2_dom2"/>
</dbReference>
<dbReference type="GO" id="GO:0003746">
    <property type="term" value="F:translation elongation factor activity"/>
    <property type="evidence" value="ECO:0007669"/>
    <property type="project" value="TreeGrafter"/>
</dbReference>
<dbReference type="Pfam" id="PF08207">
    <property type="entry name" value="EFP_N"/>
    <property type="match status" value="1"/>
</dbReference>
<dbReference type="Proteomes" id="UP001206925">
    <property type="component" value="Unassembled WGS sequence"/>
</dbReference>
<proteinExistence type="predicted"/>
<protein>
    <recommendedName>
        <fullName evidence="1">Translation elongation factor KOW-like domain-containing protein</fullName>
    </recommendedName>
</protein>
<dbReference type="Gene3D" id="3.40.30.10">
    <property type="entry name" value="Glutaredoxin"/>
    <property type="match status" value="1"/>
</dbReference>
<dbReference type="InterPro" id="IPR013185">
    <property type="entry name" value="Transl_elong_KOW-like"/>
</dbReference>
<sequence length="165" mass="18368">TRMGDSPRVGSKYLVVVRQVLKAQHSTQGIGGAIIQVELRDVDSGNKVNERIPADETVEKIFVEAKSYTYLYTDEETETVVLMEPNTFAQLDFSHLAWVQTERKSGGLGFFIIDKEGVIQYSIVNNLAIGGSVDESLRTLQALQYVQENPHEVYAQLDGSQGESR</sequence>
<dbReference type="InterPro" id="IPR036249">
    <property type="entry name" value="Thioredoxin-like_sf"/>
</dbReference>
<reference evidence="2" key="1">
    <citation type="submission" date="2022-06" db="EMBL/GenBank/DDBJ databases">
        <title>Uncovering the hologenomic basis of an extraordinary plant invasion.</title>
        <authorList>
            <person name="Bieker V.C."/>
            <person name="Martin M.D."/>
            <person name="Gilbert T."/>
            <person name="Hodgins K."/>
            <person name="Battlay P."/>
            <person name="Petersen B."/>
            <person name="Wilson J."/>
        </authorList>
    </citation>
    <scope>NUCLEOTIDE SEQUENCE</scope>
    <source>
        <strain evidence="2">AA19_3_7</strain>
        <tissue evidence="2">Leaf</tissue>
    </source>
</reference>
<dbReference type="InterPro" id="IPR008991">
    <property type="entry name" value="Translation_prot_SH3-like_sf"/>
</dbReference>
<dbReference type="SUPFAM" id="SSF50104">
    <property type="entry name" value="Translation proteins SH3-like domain"/>
    <property type="match status" value="1"/>
</dbReference>
<dbReference type="InterPro" id="IPR020599">
    <property type="entry name" value="Transl_elong_fac_P/YeiP"/>
</dbReference>